<dbReference type="HOGENOM" id="CLU_2584816_0_0_6"/>
<sequence>MLCCGTLVRYCIAVFTRSDFLLMAWFFDGLFFGIIFWRIFVRLNSYIAQSDDTDTLIKRAHCNWVRSGQISFYMDAYLPG</sequence>
<evidence type="ECO:0000313" key="3">
    <source>
        <dbReference type="Proteomes" id="UP000032266"/>
    </source>
</evidence>
<protein>
    <submittedName>
        <fullName evidence="2">Uncharacterized protein</fullName>
    </submittedName>
</protein>
<dbReference type="STRING" id="1445510.YC6258_02066"/>
<dbReference type="AlphaFoldDB" id="A0A0C5V3M9"/>
<reference evidence="2 3" key="1">
    <citation type="submission" date="2014-01" db="EMBL/GenBank/DDBJ databases">
        <title>Full genme sequencing of cellulolytic bacterium Gynuella sunshinyii YC6258T gen. nov., sp. nov.</title>
        <authorList>
            <person name="Khan H."/>
            <person name="Chung E.J."/>
            <person name="Chung Y.R."/>
        </authorList>
    </citation>
    <scope>NUCLEOTIDE SEQUENCE [LARGE SCALE GENOMIC DNA]</scope>
    <source>
        <strain evidence="2 3">YC6258</strain>
    </source>
</reference>
<accession>A0A0C5V3M9</accession>
<dbReference type="Proteomes" id="UP000032266">
    <property type="component" value="Chromosome"/>
</dbReference>
<proteinExistence type="predicted"/>
<evidence type="ECO:0000313" key="2">
    <source>
        <dbReference type="EMBL" id="AJQ94110.1"/>
    </source>
</evidence>
<keyword evidence="1" id="KW-1133">Transmembrane helix</keyword>
<organism evidence="2 3">
    <name type="scientific">Gynuella sunshinyii YC6258</name>
    <dbReference type="NCBI Taxonomy" id="1445510"/>
    <lineage>
        <taxon>Bacteria</taxon>
        <taxon>Pseudomonadati</taxon>
        <taxon>Pseudomonadota</taxon>
        <taxon>Gammaproteobacteria</taxon>
        <taxon>Oceanospirillales</taxon>
        <taxon>Saccharospirillaceae</taxon>
        <taxon>Gynuella</taxon>
    </lineage>
</organism>
<keyword evidence="3" id="KW-1185">Reference proteome</keyword>
<keyword evidence="1" id="KW-0812">Transmembrane</keyword>
<dbReference type="KEGG" id="gsn:YC6258_02066"/>
<evidence type="ECO:0000256" key="1">
    <source>
        <dbReference type="SAM" id="Phobius"/>
    </source>
</evidence>
<keyword evidence="1" id="KW-0472">Membrane</keyword>
<feature type="transmembrane region" description="Helical" evidence="1">
    <location>
        <begin position="20"/>
        <end position="40"/>
    </location>
</feature>
<name>A0A0C5V3M9_9GAMM</name>
<dbReference type="EMBL" id="CP007142">
    <property type="protein sequence ID" value="AJQ94110.1"/>
    <property type="molecule type" value="Genomic_DNA"/>
</dbReference>
<gene>
    <name evidence="2" type="ORF">YC6258_02066</name>
</gene>